<dbReference type="KEGG" id="tdl:TDEL_0E05320"/>
<dbReference type="RefSeq" id="XP_003681986.1">
    <property type="nucleotide sequence ID" value="XM_003681938.1"/>
</dbReference>
<proteinExistence type="predicted"/>
<evidence type="ECO:0000259" key="7">
    <source>
        <dbReference type="PROSITE" id="PS51192"/>
    </source>
</evidence>
<evidence type="ECO:0000256" key="3">
    <source>
        <dbReference type="ARBA" id="ARBA00022801"/>
    </source>
</evidence>
<evidence type="ECO:0000256" key="5">
    <source>
        <dbReference type="ARBA" id="ARBA00022840"/>
    </source>
</evidence>
<dbReference type="SMART" id="SM00487">
    <property type="entry name" value="DEXDc"/>
    <property type="match status" value="1"/>
</dbReference>
<keyword evidence="4" id="KW-0347">Helicase</keyword>
<dbReference type="InParanoid" id="G8ZVY1"/>
<evidence type="ECO:0000313" key="9">
    <source>
        <dbReference type="EMBL" id="CCE92775.1"/>
    </source>
</evidence>
<dbReference type="PROSITE" id="PS51192">
    <property type="entry name" value="HELICASE_ATP_BIND_1"/>
    <property type="match status" value="1"/>
</dbReference>
<dbReference type="GO" id="GO:0005524">
    <property type="term" value="F:ATP binding"/>
    <property type="evidence" value="ECO:0007669"/>
    <property type="project" value="UniProtKB-KW"/>
</dbReference>
<dbReference type="InterPro" id="IPR014001">
    <property type="entry name" value="Helicase_ATP-bd"/>
</dbReference>
<keyword evidence="10" id="KW-1185">Reference proteome</keyword>
<dbReference type="FunCoup" id="G8ZVY1">
    <property type="interactions" value="165"/>
</dbReference>
<dbReference type="OrthoDB" id="10256233at2759"/>
<dbReference type="Proteomes" id="UP000005627">
    <property type="component" value="Chromosome 5"/>
</dbReference>
<dbReference type="GO" id="GO:1902775">
    <property type="term" value="P:mitochondrial large ribosomal subunit assembly"/>
    <property type="evidence" value="ECO:0007669"/>
    <property type="project" value="EnsemblFungi"/>
</dbReference>
<dbReference type="CDD" id="cd18787">
    <property type="entry name" value="SF2_C_DEAD"/>
    <property type="match status" value="1"/>
</dbReference>
<feature type="domain" description="Helicase C-terminal" evidence="8">
    <location>
        <begin position="352"/>
        <end position="539"/>
    </location>
</feature>
<dbReference type="Pfam" id="PF00270">
    <property type="entry name" value="DEAD"/>
    <property type="match status" value="1"/>
</dbReference>
<evidence type="ECO:0000256" key="1">
    <source>
        <dbReference type="ARBA" id="ARBA00012552"/>
    </source>
</evidence>
<dbReference type="InterPro" id="IPR027417">
    <property type="entry name" value="P-loop_NTPase"/>
</dbReference>
<dbReference type="SMART" id="SM00490">
    <property type="entry name" value="HELICc"/>
    <property type="match status" value="1"/>
</dbReference>
<dbReference type="EMBL" id="HE616746">
    <property type="protein sequence ID" value="CCE92775.1"/>
    <property type="molecule type" value="Genomic_DNA"/>
</dbReference>
<feature type="domain" description="Helicase ATP-binding" evidence="7">
    <location>
        <begin position="133"/>
        <end position="321"/>
    </location>
</feature>
<evidence type="ECO:0000256" key="6">
    <source>
        <dbReference type="ARBA" id="ARBA00047984"/>
    </source>
</evidence>
<dbReference type="GO" id="GO:0016787">
    <property type="term" value="F:hydrolase activity"/>
    <property type="evidence" value="ECO:0007669"/>
    <property type="project" value="UniProtKB-KW"/>
</dbReference>
<protein>
    <recommendedName>
        <fullName evidence="1">RNA helicase</fullName>
        <ecNumber evidence="1">3.6.4.13</ecNumber>
    </recommendedName>
</protein>
<keyword evidence="3" id="KW-0378">Hydrolase</keyword>
<dbReference type="STRING" id="1076872.G8ZVY1"/>
<dbReference type="PANTHER" id="PTHR47960">
    <property type="entry name" value="DEAD-BOX ATP-DEPENDENT RNA HELICASE 50"/>
    <property type="match status" value="1"/>
</dbReference>
<dbReference type="InterPro" id="IPR001650">
    <property type="entry name" value="Helicase_C-like"/>
</dbReference>
<dbReference type="PROSITE" id="PS51194">
    <property type="entry name" value="HELICASE_CTER"/>
    <property type="match status" value="1"/>
</dbReference>
<gene>
    <name evidence="9" type="primary">TDEL0E05320</name>
    <name evidence="9" type="ORF">TDEL_0E05320</name>
</gene>
<dbReference type="GO" id="GO:1990400">
    <property type="term" value="F:mitochondrial ribosomal large subunit rRNA binding"/>
    <property type="evidence" value="ECO:0007669"/>
    <property type="project" value="EnsemblFungi"/>
</dbReference>
<dbReference type="AlphaFoldDB" id="G8ZVY1"/>
<reference evidence="9 10" key="1">
    <citation type="journal article" date="2011" name="Proc. Natl. Acad. Sci. U.S.A.">
        <title>Evolutionary erosion of yeast sex chromosomes by mating-type switching accidents.</title>
        <authorList>
            <person name="Gordon J.L."/>
            <person name="Armisen D."/>
            <person name="Proux-Wera E."/>
            <person name="Oheigeartaigh S.S."/>
            <person name="Byrne K.P."/>
            <person name="Wolfe K.H."/>
        </authorList>
    </citation>
    <scope>NUCLEOTIDE SEQUENCE [LARGE SCALE GENOMIC DNA]</scope>
    <source>
        <strain evidence="10">ATCC 10662 / CBS 1146 / NBRC 0425 / NCYC 2629 / NRRL Y-866</strain>
    </source>
</reference>
<dbReference type="GO" id="GO:0003724">
    <property type="term" value="F:RNA helicase activity"/>
    <property type="evidence" value="ECO:0007669"/>
    <property type="project" value="UniProtKB-EC"/>
</dbReference>
<dbReference type="EC" id="3.6.4.13" evidence="1"/>
<dbReference type="Gene3D" id="3.40.50.300">
    <property type="entry name" value="P-loop containing nucleotide triphosphate hydrolases"/>
    <property type="match status" value="2"/>
</dbReference>
<evidence type="ECO:0000256" key="2">
    <source>
        <dbReference type="ARBA" id="ARBA00022741"/>
    </source>
</evidence>
<dbReference type="Pfam" id="PF00271">
    <property type="entry name" value="Helicase_C"/>
    <property type="match status" value="1"/>
</dbReference>
<dbReference type="HOGENOM" id="CLU_003041_18_0_1"/>
<name>G8ZVY1_TORDE</name>
<sequence>MDILRPVRVCGKLFVRQYAAKSMKNERPRKAFKLAASVGSKKVGRAKKGVKNNSKEPSTFHFGNFGGLKDTNAAEVEKSGRLISKITDFDQLKILPLVRTTIKQIIANESLHRSPQIVPSPIQIVTIKKLAASLMDPKLQVHAIAAETGSGKTMAYLVPLLDYLKRQEIETVELWETLRTKAIIRSVILVPTHELVDQVYRTVSKTEASLGLNTYKWGAGSPYTEFLDKVKNRIDILVTTPAKLLSLFNIRMISRADRLLSQVKFVVLDEADTLMDQSWVEDTHHAIRKMPNASHIVFCSATIPNEFNKTLDRLFPTVVPITTPRLHKLPSGLEFKMIDASLSPYKGSKMKALAQALYAIVNDGSEADYEKRCVVFVNEKKDVPKVAEKLRITYGHDCVGLTGSDSAEERAASMEAFLNPPKLLKSLDASAPIQKAAEKVRIPDSNLTILSEQEDQAEKPMSRLKVLVTTDLMARGLNFQGVRNVILYDVPKTSIDLVHRAGRTGRMKQGGRVFMLVEKSTKSWARAIPKIVKRNVALS</sequence>
<evidence type="ECO:0000313" key="10">
    <source>
        <dbReference type="Proteomes" id="UP000005627"/>
    </source>
</evidence>
<dbReference type="GO" id="GO:0005759">
    <property type="term" value="C:mitochondrial matrix"/>
    <property type="evidence" value="ECO:0007669"/>
    <property type="project" value="EnsemblFungi"/>
</dbReference>
<keyword evidence="2" id="KW-0547">Nucleotide-binding</keyword>
<evidence type="ECO:0000259" key="8">
    <source>
        <dbReference type="PROSITE" id="PS51194"/>
    </source>
</evidence>
<accession>G8ZVY1</accession>
<evidence type="ECO:0000256" key="4">
    <source>
        <dbReference type="ARBA" id="ARBA00022806"/>
    </source>
</evidence>
<keyword evidence="5" id="KW-0067">ATP-binding</keyword>
<dbReference type="InterPro" id="IPR011545">
    <property type="entry name" value="DEAD/DEAH_box_helicase_dom"/>
</dbReference>
<dbReference type="eggNOG" id="KOG0335">
    <property type="taxonomic scope" value="Eukaryota"/>
</dbReference>
<dbReference type="GO" id="GO:0016070">
    <property type="term" value="P:RNA metabolic process"/>
    <property type="evidence" value="ECO:0007669"/>
    <property type="project" value="EnsemblFungi"/>
</dbReference>
<comment type="catalytic activity">
    <reaction evidence="6">
        <text>ATP + H2O = ADP + phosphate + H(+)</text>
        <dbReference type="Rhea" id="RHEA:13065"/>
        <dbReference type="ChEBI" id="CHEBI:15377"/>
        <dbReference type="ChEBI" id="CHEBI:15378"/>
        <dbReference type="ChEBI" id="CHEBI:30616"/>
        <dbReference type="ChEBI" id="CHEBI:43474"/>
        <dbReference type="ChEBI" id="CHEBI:456216"/>
        <dbReference type="EC" id="3.6.4.13"/>
    </reaction>
</comment>
<dbReference type="SUPFAM" id="SSF52540">
    <property type="entry name" value="P-loop containing nucleoside triphosphate hydrolases"/>
    <property type="match status" value="1"/>
</dbReference>
<organism evidence="9 10">
    <name type="scientific">Torulaspora delbrueckii</name>
    <name type="common">Yeast</name>
    <name type="synonym">Candida colliculosa</name>
    <dbReference type="NCBI Taxonomy" id="4950"/>
    <lineage>
        <taxon>Eukaryota</taxon>
        <taxon>Fungi</taxon>
        <taxon>Dikarya</taxon>
        <taxon>Ascomycota</taxon>
        <taxon>Saccharomycotina</taxon>
        <taxon>Saccharomycetes</taxon>
        <taxon>Saccharomycetales</taxon>
        <taxon>Saccharomycetaceae</taxon>
        <taxon>Torulaspora</taxon>
    </lineage>
</organism>
<dbReference type="GeneID" id="11500896"/>